<dbReference type="PANTHER" id="PTHR46683">
    <property type="entry name" value="OROTATE PHOSPHORIBOSYLTRANSFERASE 1-RELATED"/>
    <property type="match status" value="1"/>
</dbReference>
<evidence type="ECO:0000313" key="11">
    <source>
        <dbReference type="EMBL" id="MBC2889345.1"/>
    </source>
</evidence>
<comment type="catalytic activity">
    <reaction evidence="9">
        <text>orotidine 5'-phosphate + diphosphate = orotate + 5-phospho-alpha-D-ribose 1-diphosphate</text>
        <dbReference type="Rhea" id="RHEA:10380"/>
        <dbReference type="ChEBI" id="CHEBI:30839"/>
        <dbReference type="ChEBI" id="CHEBI:33019"/>
        <dbReference type="ChEBI" id="CHEBI:57538"/>
        <dbReference type="ChEBI" id="CHEBI:58017"/>
        <dbReference type="EC" id="2.4.2.10"/>
    </reaction>
</comment>
<evidence type="ECO:0000313" key="12">
    <source>
        <dbReference type="Proteomes" id="UP000587396"/>
    </source>
</evidence>
<gene>
    <name evidence="9 11" type="primary">pyrE</name>
    <name evidence="11" type="ORF">H7313_08295</name>
</gene>
<dbReference type="UniPathway" id="UPA00070">
    <property type="reaction ID" value="UER00119"/>
</dbReference>
<feature type="binding site" evidence="9">
    <location>
        <position position="104"/>
    </location>
    <ligand>
        <name>5-phospho-alpha-D-ribose 1-diphosphate</name>
        <dbReference type="ChEBI" id="CHEBI:58017"/>
        <note>ligand shared between dimeric partners</note>
    </ligand>
</feature>
<reference evidence="11 12" key="1">
    <citation type="submission" date="2020-08" db="EMBL/GenBank/DDBJ databases">
        <authorList>
            <person name="Liu C."/>
            <person name="Sun Q."/>
        </authorList>
    </citation>
    <scope>NUCLEOTIDE SEQUENCE [LARGE SCALE GENOMIC DNA]</scope>
    <source>
        <strain evidence="11 12">N22</strain>
    </source>
</reference>
<dbReference type="Pfam" id="PF00156">
    <property type="entry name" value="Pribosyltran"/>
    <property type="match status" value="1"/>
</dbReference>
<keyword evidence="7 9" id="KW-0808">Transferase</keyword>
<dbReference type="EC" id="2.4.2.10" evidence="5 9"/>
<dbReference type="PANTHER" id="PTHR46683:SF1">
    <property type="entry name" value="OROTATE PHOSPHORIBOSYLTRANSFERASE 1-RELATED"/>
    <property type="match status" value="1"/>
</dbReference>
<dbReference type="RefSeq" id="WP_080142558.1">
    <property type="nucleotide sequence ID" value="NZ_JAASIO010000021.1"/>
</dbReference>
<accession>A0A842JHU1</accession>
<dbReference type="Gene3D" id="3.40.50.2020">
    <property type="match status" value="1"/>
</dbReference>
<evidence type="ECO:0000256" key="6">
    <source>
        <dbReference type="ARBA" id="ARBA00022676"/>
    </source>
</evidence>
<dbReference type="SUPFAM" id="SSF53271">
    <property type="entry name" value="PRTase-like"/>
    <property type="match status" value="1"/>
</dbReference>
<feature type="binding site" description="in other chain" evidence="9">
    <location>
        <position position="26"/>
    </location>
    <ligand>
        <name>5-phospho-alpha-D-ribose 1-diphosphate</name>
        <dbReference type="ChEBI" id="CHEBI:58017"/>
        <note>ligand shared between dimeric partners</note>
    </ligand>
</feature>
<dbReference type="EMBL" id="JACMSE010000005">
    <property type="protein sequence ID" value="MBC2889345.1"/>
    <property type="molecule type" value="Genomic_DNA"/>
</dbReference>
<feature type="binding site" evidence="9">
    <location>
        <position position="131"/>
    </location>
    <ligand>
        <name>orotate</name>
        <dbReference type="ChEBI" id="CHEBI:30839"/>
    </ligand>
</feature>
<comment type="function">
    <text evidence="1 9">Catalyzes the transfer of a ribosyl phosphate group from 5-phosphoribose 1-diphosphate to orotate, leading to the formation of orotidine monophosphate (OMP).</text>
</comment>
<feature type="binding site" description="in other chain" evidence="9">
    <location>
        <begin position="127"/>
        <end position="135"/>
    </location>
    <ligand>
        <name>5-phospho-alpha-D-ribose 1-diphosphate</name>
        <dbReference type="ChEBI" id="CHEBI:58017"/>
        <note>ligand shared between dimeric partners</note>
    </ligand>
</feature>
<feature type="binding site" description="in other chain" evidence="9">
    <location>
        <begin position="73"/>
        <end position="74"/>
    </location>
    <ligand>
        <name>5-phospho-alpha-D-ribose 1-diphosphate</name>
        <dbReference type="ChEBI" id="CHEBI:58017"/>
        <note>ligand shared between dimeric partners</note>
    </ligand>
</feature>
<name>A0A842JHU1_9ACTN</name>
<comment type="pathway">
    <text evidence="2 9">Pyrimidine metabolism; UMP biosynthesis via de novo pathway; UMP from orotate: step 1/2.</text>
</comment>
<dbReference type="GO" id="GO:0044205">
    <property type="term" value="P:'de novo' UMP biosynthetic process"/>
    <property type="evidence" value="ECO:0007669"/>
    <property type="project" value="UniProtKB-UniRule"/>
</dbReference>
<comment type="caution">
    <text evidence="11">The sequence shown here is derived from an EMBL/GenBank/DDBJ whole genome shotgun (WGS) entry which is preliminary data.</text>
</comment>
<evidence type="ECO:0000256" key="4">
    <source>
        <dbReference type="ARBA" id="ARBA00011738"/>
    </source>
</evidence>
<dbReference type="GO" id="GO:0005737">
    <property type="term" value="C:cytoplasm"/>
    <property type="evidence" value="ECO:0007669"/>
    <property type="project" value="TreeGrafter"/>
</dbReference>
<dbReference type="CDD" id="cd06223">
    <property type="entry name" value="PRTases_typeI"/>
    <property type="match status" value="1"/>
</dbReference>
<dbReference type="InterPro" id="IPR000836">
    <property type="entry name" value="PRTase_dom"/>
</dbReference>
<keyword evidence="9" id="KW-0460">Magnesium</keyword>
<evidence type="ECO:0000256" key="7">
    <source>
        <dbReference type="ARBA" id="ARBA00022679"/>
    </source>
</evidence>
<feature type="binding site" description="in other chain" evidence="9">
    <location>
        <position position="101"/>
    </location>
    <ligand>
        <name>5-phospho-alpha-D-ribose 1-diphosphate</name>
        <dbReference type="ChEBI" id="CHEBI:58017"/>
        <note>ligand shared between dimeric partners</note>
    </ligand>
</feature>
<evidence type="ECO:0000256" key="8">
    <source>
        <dbReference type="ARBA" id="ARBA00022975"/>
    </source>
</evidence>
<proteinExistence type="inferred from homology"/>
<keyword evidence="6 9" id="KW-0328">Glycosyltransferase</keyword>
<dbReference type="GO" id="GO:0000287">
    <property type="term" value="F:magnesium ion binding"/>
    <property type="evidence" value="ECO:0007669"/>
    <property type="project" value="UniProtKB-UniRule"/>
</dbReference>
<feature type="binding site" evidence="9">
    <location>
        <position position="100"/>
    </location>
    <ligand>
        <name>5-phospho-alpha-D-ribose 1-diphosphate</name>
        <dbReference type="ChEBI" id="CHEBI:58017"/>
        <note>ligand shared between dimeric partners</note>
    </ligand>
</feature>
<feature type="binding site" evidence="9">
    <location>
        <position position="160"/>
    </location>
    <ligand>
        <name>orotate</name>
        <dbReference type="ChEBI" id="CHEBI:30839"/>
    </ligand>
</feature>
<dbReference type="GO" id="GO:0004588">
    <property type="term" value="F:orotate phosphoribosyltransferase activity"/>
    <property type="evidence" value="ECO:0007669"/>
    <property type="project" value="UniProtKB-UniRule"/>
</dbReference>
<comment type="subunit">
    <text evidence="4 9">Homodimer.</text>
</comment>
<dbReference type="InterPro" id="IPR029057">
    <property type="entry name" value="PRTase-like"/>
</dbReference>
<dbReference type="InterPro" id="IPR023031">
    <property type="entry name" value="OPRT"/>
</dbReference>
<keyword evidence="12" id="KW-1185">Reference proteome</keyword>
<evidence type="ECO:0000259" key="10">
    <source>
        <dbReference type="Pfam" id="PF00156"/>
    </source>
</evidence>
<keyword evidence="8 9" id="KW-0665">Pyrimidine biosynthesis</keyword>
<feature type="binding site" evidence="9">
    <location>
        <position position="106"/>
    </location>
    <ligand>
        <name>5-phospho-alpha-D-ribose 1-diphosphate</name>
        <dbReference type="ChEBI" id="CHEBI:58017"/>
        <note>ligand shared between dimeric partners</note>
    </ligand>
</feature>
<evidence type="ECO:0000256" key="2">
    <source>
        <dbReference type="ARBA" id="ARBA00004889"/>
    </source>
</evidence>
<dbReference type="InterPro" id="IPR004467">
    <property type="entry name" value="Or_phspho_trans_dom"/>
</dbReference>
<dbReference type="Proteomes" id="UP000587396">
    <property type="component" value="Unassembled WGS sequence"/>
</dbReference>
<dbReference type="GO" id="GO:0006207">
    <property type="term" value="P:'de novo' pyrimidine nucleobase biosynthetic process"/>
    <property type="evidence" value="ECO:0007669"/>
    <property type="project" value="TreeGrafter"/>
</dbReference>
<dbReference type="GO" id="GO:0046132">
    <property type="term" value="P:pyrimidine ribonucleoside biosynthetic process"/>
    <property type="evidence" value="ECO:0007669"/>
    <property type="project" value="TreeGrafter"/>
</dbReference>
<sequence>MEAYKQEFIEFMVESDVLKFGDFTLKSGRKSPFFMNAGAYVTGSQLHRLGQFYARAIHDNFGLDFDVVFGPAYKGIPLSVITTMALSELYGKEARYCSNRKEVKDHGDTGILLGSNLRDGDRVVIVEDVTTSGKSIEETHPILMQQANVEVVGLMVSLNRMEVGKGGEICALDEVRERYGFPTASIVDMAEVTEHLLNRECQGRVVIDDGVKAALDAYYDQYGAKR</sequence>
<protein>
    <recommendedName>
        <fullName evidence="5 9">Orotate phosphoribosyltransferase</fullName>
        <shortName evidence="9">OPRT</shortName>
        <shortName evidence="9">OPRTase</shortName>
        <ecNumber evidence="5 9">2.4.2.10</ecNumber>
    </recommendedName>
</protein>
<evidence type="ECO:0000256" key="3">
    <source>
        <dbReference type="ARBA" id="ARBA00006340"/>
    </source>
</evidence>
<dbReference type="AlphaFoldDB" id="A0A842JHU1"/>
<organism evidence="11 12">
    <name type="scientific">Gordonibacter massiliensis</name>
    <name type="common">ex Traore et al. 2017</name>
    <dbReference type="NCBI Taxonomy" id="1841863"/>
    <lineage>
        <taxon>Bacteria</taxon>
        <taxon>Bacillati</taxon>
        <taxon>Actinomycetota</taxon>
        <taxon>Coriobacteriia</taxon>
        <taxon>Eggerthellales</taxon>
        <taxon>Eggerthellaceae</taxon>
        <taxon>Gordonibacter</taxon>
    </lineage>
</organism>
<dbReference type="NCBIfam" id="TIGR00336">
    <property type="entry name" value="pyrE"/>
    <property type="match status" value="1"/>
</dbReference>
<evidence type="ECO:0000256" key="1">
    <source>
        <dbReference type="ARBA" id="ARBA00003769"/>
    </source>
</evidence>
<comment type="similarity">
    <text evidence="3 9">Belongs to the purine/pyrimidine phosphoribosyltransferase family. PyrE subfamily.</text>
</comment>
<comment type="caution">
    <text evidence="9">Lacks conserved residue(s) required for the propagation of feature annotation.</text>
</comment>
<evidence type="ECO:0000256" key="5">
    <source>
        <dbReference type="ARBA" id="ARBA00011971"/>
    </source>
</evidence>
<feature type="domain" description="Phosphoribosyltransferase" evidence="10">
    <location>
        <begin position="47"/>
        <end position="162"/>
    </location>
</feature>
<evidence type="ECO:0000256" key="9">
    <source>
        <dbReference type="HAMAP-Rule" id="MF_01208"/>
    </source>
</evidence>
<comment type="cofactor">
    <cofactor evidence="9">
        <name>Mg(2+)</name>
        <dbReference type="ChEBI" id="CHEBI:18420"/>
    </cofactor>
</comment>
<dbReference type="HAMAP" id="MF_01208">
    <property type="entry name" value="PyrE"/>
    <property type="match status" value="1"/>
</dbReference>